<evidence type="ECO:0000313" key="2">
    <source>
        <dbReference type="Proteomes" id="UP000282574"/>
    </source>
</evidence>
<protein>
    <submittedName>
        <fullName evidence="1">Uncharacterized protein</fullName>
    </submittedName>
</protein>
<proteinExistence type="predicted"/>
<accession>A0AB37UHC2</accession>
<gene>
    <name evidence="1" type="ORF">DSM107010_40370</name>
</gene>
<sequence length="58" mass="6887">MEAVMFKIYTRPDKFSELVEVLKDRGLKVVVSYRADRSEEYDEILVYQGLDDIELQNE</sequence>
<dbReference type="Proteomes" id="UP000282574">
    <property type="component" value="Unassembled WGS sequence"/>
</dbReference>
<keyword evidence="2" id="KW-1185">Reference proteome</keyword>
<comment type="caution">
    <text evidence="1">The sequence shown here is derived from an EMBL/GenBank/DDBJ whole genome shotgun (WGS) entry which is preliminary data.</text>
</comment>
<dbReference type="EMBL" id="RSCK01000038">
    <property type="protein sequence ID" value="RUT10684.1"/>
    <property type="molecule type" value="Genomic_DNA"/>
</dbReference>
<organism evidence="1 2">
    <name type="scientific">Chroococcidiopsis cubana SAG 39.79</name>
    <dbReference type="NCBI Taxonomy" id="388085"/>
    <lineage>
        <taxon>Bacteria</taxon>
        <taxon>Bacillati</taxon>
        <taxon>Cyanobacteriota</taxon>
        <taxon>Cyanophyceae</taxon>
        <taxon>Chroococcidiopsidales</taxon>
        <taxon>Chroococcidiopsidaceae</taxon>
        <taxon>Chroococcidiopsis</taxon>
    </lineage>
</organism>
<dbReference type="AlphaFoldDB" id="A0AB37UHC2"/>
<name>A0AB37UHC2_9CYAN</name>
<reference evidence="1 2" key="1">
    <citation type="journal article" date="2019" name="Genome Biol. Evol.">
        <title>Day and night: Metabolic profiles and evolutionary relationships of six axenic non-marine cyanobacteria.</title>
        <authorList>
            <person name="Will S.E."/>
            <person name="Henke P."/>
            <person name="Boedeker C."/>
            <person name="Huang S."/>
            <person name="Brinkmann H."/>
            <person name="Rohde M."/>
            <person name="Jarek M."/>
            <person name="Friedl T."/>
            <person name="Seufert S."/>
            <person name="Schumacher M."/>
            <person name="Overmann J."/>
            <person name="Neumann-Schaal M."/>
            <person name="Petersen J."/>
        </authorList>
    </citation>
    <scope>NUCLEOTIDE SEQUENCE [LARGE SCALE GENOMIC DNA]</scope>
    <source>
        <strain evidence="1 2">SAG 39.79</strain>
    </source>
</reference>
<evidence type="ECO:0000313" key="1">
    <source>
        <dbReference type="EMBL" id="RUT10684.1"/>
    </source>
</evidence>
<dbReference type="RefSeq" id="WP_158631828.1">
    <property type="nucleotide sequence ID" value="NZ_JAVKZF010000001.1"/>
</dbReference>